<dbReference type="GeneID" id="68107762"/>
<dbReference type="Pfam" id="PF01015">
    <property type="entry name" value="Ribosomal_S3Ae"/>
    <property type="match status" value="1"/>
</dbReference>
<dbReference type="RefSeq" id="XP_044569358.1">
    <property type="nucleotide sequence ID" value="XM_044708964.1"/>
</dbReference>
<sequence>MTAGKNKRVVKKGKAKKTTDPFAKKEWFDVYAPHPFNKKKSEPFTKTPINKTAGTKISTEALKGRVFEISAADLMNEEEQQHQLVRLAVGDAKSDTKKALTVFNGLRYTTDKLRSLVKKWHTLITTRINVKTADGFQMRVFALGITKRRQLQIAKRTYAYKSQVLRITARMKDIINKKATTSPVNEFVEKVVNGSLGKEIEKSCASIFPLKDVCICKIKVTKTPKDLASALH</sequence>
<evidence type="ECO:0000313" key="6">
    <source>
        <dbReference type="Proteomes" id="UP000444721"/>
    </source>
</evidence>
<evidence type="ECO:0000256" key="3">
    <source>
        <dbReference type="ARBA" id="ARBA00023274"/>
    </source>
</evidence>
<dbReference type="VEuPathDB" id="AmoebaDB:FDP41_000544"/>
<dbReference type="PANTHER" id="PTHR11830">
    <property type="entry name" value="40S RIBOSOMAL PROTEIN S3A"/>
    <property type="match status" value="1"/>
</dbReference>
<organism evidence="5 6">
    <name type="scientific">Naegleria fowleri</name>
    <name type="common">Brain eating amoeba</name>
    <dbReference type="NCBI Taxonomy" id="5763"/>
    <lineage>
        <taxon>Eukaryota</taxon>
        <taxon>Discoba</taxon>
        <taxon>Heterolobosea</taxon>
        <taxon>Tetramitia</taxon>
        <taxon>Eutetramitia</taxon>
        <taxon>Vahlkampfiidae</taxon>
        <taxon>Naegleria</taxon>
    </lineage>
</organism>
<dbReference type="AlphaFoldDB" id="A0A6A5CH81"/>
<keyword evidence="2 4" id="KW-0689">Ribosomal protein</keyword>
<comment type="subunit">
    <text evidence="4">Component of the small ribosomal subunit. Mature ribosomes consist of a small (40S) and a large (60S) subunit. The 40S subunit contains about 33 different proteins and 1 molecule of RNA (18S). The 60S subunit contains about 49 different proteins and 3 molecules of RNA (25S, 5.8S and 5S).</text>
</comment>
<keyword evidence="6" id="KW-1185">Reference proteome</keyword>
<dbReference type="OMA" id="TRFKGHE"/>
<feature type="initiator methionine" description="Removed" evidence="4">
    <location>
        <position position="1"/>
    </location>
</feature>
<keyword evidence="1 4" id="KW-0963">Cytoplasm</keyword>
<dbReference type="SMART" id="SM01397">
    <property type="entry name" value="Ribosomal_S3Ae"/>
    <property type="match status" value="1"/>
</dbReference>
<dbReference type="VEuPathDB" id="AmoebaDB:NfTy_001940"/>
<evidence type="ECO:0000313" key="5">
    <source>
        <dbReference type="EMBL" id="KAF0984645.1"/>
    </source>
</evidence>
<reference evidence="5 6" key="1">
    <citation type="journal article" date="2019" name="Sci. Rep.">
        <title>Nanopore sequencing improves the draft genome of the human pathogenic amoeba Naegleria fowleri.</title>
        <authorList>
            <person name="Liechti N."/>
            <person name="Schurch N."/>
            <person name="Bruggmann R."/>
            <person name="Wittwer M."/>
        </authorList>
    </citation>
    <scope>NUCLEOTIDE SEQUENCE [LARGE SCALE GENOMIC DNA]</scope>
    <source>
        <strain evidence="5 6">ATCC 30894</strain>
    </source>
</reference>
<dbReference type="EMBL" id="VFQX01000002">
    <property type="protein sequence ID" value="KAF0984645.1"/>
    <property type="molecule type" value="Genomic_DNA"/>
</dbReference>
<accession>A0A6A5CH81</accession>
<dbReference type="GO" id="GO:0003735">
    <property type="term" value="F:structural constituent of ribosome"/>
    <property type="evidence" value="ECO:0007669"/>
    <property type="project" value="UniProtKB-UniRule"/>
</dbReference>
<protein>
    <recommendedName>
        <fullName evidence="4">Small ribosomal subunit protein eS1</fullName>
    </recommendedName>
</protein>
<name>A0A6A5CH81_NAEFO</name>
<proteinExistence type="inferred from homology"/>
<comment type="caution">
    <text evidence="5">The sequence shown here is derived from an EMBL/GenBank/DDBJ whole genome shotgun (WGS) entry which is preliminary data.</text>
</comment>
<dbReference type="InterPro" id="IPR001593">
    <property type="entry name" value="Ribosomal_eS1"/>
</dbReference>
<dbReference type="VEuPathDB" id="AmoebaDB:NF0059540"/>
<dbReference type="HAMAP" id="MF_03122">
    <property type="entry name" value="Ribosomal_eS1_euk"/>
    <property type="match status" value="1"/>
</dbReference>
<gene>
    <name evidence="5" type="ORF">FDP41_000544</name>
</gene>
<dbReference type="Proteomes" id="UP000444721">
    <property type="component" value="Unassembled WGS sequence"/>
</dbReference>
<evidence type="ECO:0000256" key="4">
    <source>
        <dbReference type="HAMAP-Rule" id="MF_03122"/>
    </source>
</evidence>
<dbReference type="GO" id="GO:0006412">
    <property type="term" value="P:translation"/>
    <property type="evidence" value="ECO:0007669"/>
    <property type="project" value="UniProtKB-UniRule"/>
</dbReference>
<keyword evidence="3 4" id="KW-0687">Ribonucleoprotein</keyword>
<evidence type="ECO:0000256" key="2">
    <source>
        <dbReference type="ARBA" id="ARBA00022980"/>
    </source>
</evidence>
<comment type="subcellular location">
    <subcellularLocation>
        <location evidence="4">Cytoplasm</location>
    </subcellularLocation>
</comment>
<dbReference type="OrthoDB" id="9834376at2759"/>
<evidence type="ECO:0000256" key="1">
    <source>
        <dbReference type="ARBA" id="ARBA00022490"/>
    </source>
</evidence>
<dbReference type="GO" id="GO:0022627">
    <property type="term" value="C:cytosolic small ribosomal subunit"/>
    <property type="evidence" value="ECO:0007669"/>
    <property type="project" value="UniProtKB-UniRule"/>
</dbReference>
<comment type="similarity">
    <text evidence="4">Belongs to the eukaryotic ribosomal protein eS1 family.</text>
</comment>
<dbReference type="InterPro" id="IPR027500">
    <property type="entry name" value="Ribosomal_eS1_euk"/>
</dbReference>